<keyword evidence="4" id="KW-1185">Reference proteome</keyword>
<keyword evidence="2" id="KW-0472">Membrane</keyword>
<dbReference type="Proteomes" id="UP000316095">
    <property type="component" value="Unassembled WGS sequence"/>
</dbReference>
<reference evidence="3 4" key="1">
    <citation type="submission" date="2019-02" db="EMBL/GenBank/DDBJ databases">
        <title>Deep-cultivation of Planctomycetes and their phenomic and genomic characterization uncovers novel biology.</title>
        <authorList>
            <person name="Wiegand S."/>
            <person name="Jogler M."/>
            <person name="Boedeker C."/>
            <person name="Pinto D."/>
            <person name="Vollmers J."/>
            <person name="Rivas-Marin E."/>
            <person name="Kohn T."/>
            <person name="Peeters S.H."/>
            <person name="Heuer A."/>
            <person name="Rast P."/>
            <person name="Oberbeckmann S."/>
            <person name="Bunk B."/>
            <person name="Jeske O."/>
            <person name="Meyerdierks A."/>
            <person name="Storesund J.E."/>
            <person name="Kallscheuer N."/>
            <person name="Luecker S."/>
            <person name="Lage O.M."/>
            <person name="Pohl T."/>
            <person name="Merkel B.J."/>
            <person name="Hornburger P."/>
            <person name="Mueller R.-W."/>
            <person name="Bruemmer F."/>
            <person name="Labrenz M."/>
            <person name="Spormann A.M."/>
            <person name="Op Den Camp H."/>
            <person name="Overmann J."/>
            <person name="Amann R."/>
            <person name="Jetten M.S.M."/>
            <person name="Mascher T."/>
            <person name="Medema M.H."/>
            <person name="Devos D.P."/>
            <person name="Kaster A.-K."/>
            <person name="Ovreas L."/>
            <person name="Rohde M."/>
            <person name="Galperin M.Y."/>
            <person name="Jogler C."/>
        </authorList>
    </citation>
    <scope>NUCLEOTIDE SEQUENCE [LARGE SCALE GENOMIC DNA]</scope>
    <source>
        <strain evidence="3 4">Pan54</strain>
    </source>
</reference>
<protein>
    <submittedName>
        <fullName evidence="3">Uncharacterized protein</fullName>
    </submittedName>
</protein>
<evidence type="ECO:0000313" key="4">
    <source>
        <dbReference type="Proteomes" id="UP000316095"/>
    </source>
</evidence>
<evidence type="ECO:0000256" key="1">
    <source>
        <dbReference type="SAM" id="MobiDB-lite"/>
    </source>
</evidence>
<evidence type="ECO:0000313" key="3">
    <source>
        <dbReference type="EMBL" id="TWT61815.1"/>
    </source>
</evidence>
<dbReference type="InterPro" id="IPR018247">
    <property type="entry name" value="EF_Hand_1_Ca_BS"/>
</dbReference>
<keyword evidence="2" id="KW-1133">Transmembrane helix</keyword>
<dbReference type="PROSITE" id="PS00018">
    <property type="entry name" value="EF_HAND_1"/>
    <property type="match status" value="1"/>
</dbReference>
<sequence>MSLELKMKTTIKQRIPKLLPGRNSSAVAGVDYGQNSSQQQSQRRGGAAIIIVLAMTGMLAFLGFFFFSFISSERNSAGWFAATPNREISEGDYFDFALQQIIIGPSDEYKNSALSGGKWSMLPNMVGSFGPDLKPDDLHLFSGRGITVTYQKDPNTDLPNDTTNSNNNFGFDYNSDGVIDGKVVNFSPAANPVGGNNYPASPLGQSNHPNYVPDFEPDAGYTYPDINSMFLGYFAFVDVDPSTSVNLRRVWVPSFHRPQYLPRNEDVDGVPMTDIYTDSTYANRVLRPHKSHLVQLKQFSGSTLNQQSAPRFISSGSFHSYTGAAGPANPFPFPDFGANEYQAGIWTHGRAGHNLITYDVDADGILANGDEAILTDLDHAVEILSDGTKRIPIFAITILDADGLMNLNTGGNLYGEATKLQHVRTEPSSAGDDPLGDNHFISNSNLGLSPSEINLARGFYRPLPDLGGATTEPPASMPLYADMFEISATGGGTVQVTQLDMANMELTRLLIGVADGDLGTTDDLVWGRWGEADGLAGSANEDRLELGVAAATTLNPASPLAPTPPVPRTTWGSPRLPGAGATAQDDDEDYLTGGGKVRFANSSYRDPVFGTLGLTIPPVVHPIDEIAVGIDYVSGTNLSISSNTRDANNSFVLNNTIYTNITGGSPVEYGKFRASAKPEANNPSRWSSYSKRWERQLVAGSLSGTTEANQLDDLKLKTGVLPYTEAEKSDGSRALLQPRTSNSADNLFLADEPDEIIVEPSFRNPDDDALLSVGEMQFLHMNDTDWGIAASTASSRLEKLVKFNFERTDFLSTTTNDIEDSWWLRSQFTTDSWDRWEFAFSPAVGAIMDINDPNYDITQNRAWEFSPVNNDNTRLAFPPEFGNATRFSANDPFRDELRQWISIELERDQVFANFPLPQRRLIINRLLDKDRDGDFRYRHLTPHPVFGTGDPDPKGLMDLMYDPSNSVVKSYDPGSEPVAFESIANDKFAQEWWAKYDRQRLARDIYVLLYTLGAGDDTIDVTQDPDAYDPSVLDEDAVDSSGSRVGNDVNDHLQAMAQFAVNYVDALDRDNVITEFVFDTDLSDGWDITGEKDANGQLTELPEAARVFGVESQQLTFSETYFVQIERGEMNDSPKTPWVDTAGTPLQFLIMELRNASPFLVDYKTDSWRIRRIVGEDDFRVNTNGNSGDDETDDEWVEFKTVGAIPGIPAGANFWIGAHDEADTSLPAAVMLDEDDNGTIERDEVLCPSREQETDGDTKPVCHLDINHDDHASFRTNKGGSPNFLMGEIRDKFEIVLERRCHIQGDGEYSSEVSNPWVPVDYMFVQRDGTVQPLDQSSPPASRTIDLSDFDNQKSIERPQPLHRLPRVDGYASIPGNRENNEGSGPRRHSIGPQTPLSYDNQDISNYPSAPYVPYVAENSNCPTVNSVKTYTLWQPHFDRDFTSVYELMSVPIVGPGQLTESITDGANGMSGLHTAFTKFAVTDPGTPADTSDDNRWYRLLEFLEVPDGSQKAIRDNLPMPRSPGKINLNTIRHPSVFAGLVDDDYHLDTFPTPAQIIAFNDDAKQLFPYAVAQDPNEAARNWYSQYIYSRDRIDPYTDAPLPGIPGSRPFRPMGYLPESNLGANYDKVSPVEHTFLRSLPLTDDGGLSSTGPSFTGVGPMSENNNRIGVNGLWDDMLDNGTGMLESEENRKKYAIGRRRLFEARTNNDANFPSITDVNAVDFHTRNRLLNKIANNATVRSNVYYCWIHVQFHEAAEDEFGNVQVGGELSGGENASQRAFFVIDRSKLEEAWDPRSQSFDWRKFVLLRKVLN</sequence>
<feature type="region of interest" description="Disordered" evidence="1">
    <location>
        <begin position="1331"/>
        <end position="1402"/>
    </location>
</feature>
<comment type="caution">
    <text evidence="3">The sequence shown here is derived from an EMBL/GenBank/DDBJ whole genome shotgun (WGS) entry which is preliminary data.</text>
</comment>
<feature type="compositionally biased region" description="Polar residues" evidence="1">
    <location>
        <begin position="1392"/>
        <end position="1402"/>
    </location>
</feature>
<organism evidence="3 4">
    <name type="scientific">Rubinisphaera italica</name>
    <dbReference type="NCBI Taxonomy" id="2527969"/>
    <lineage>
        <taxon>Bacteria</taxon>
        <taxon>Pseudomonadati</taxon>
        <taxon>Planctomycetota</taxon>
        <taxon>Planctomycetia</taxon>
        <taxon>Planctomycetales</taxon>
        <taxon>Planctomycetaceae</taxon>
        <taxon>Rubinisphaera</taxon>
    </lineage>
</organism>
<name>A0A5C5XI32_9PLAN</name>
<keyword evidence="2" id="KW-0812">Transmembrane</keyword>
<accession>A0A5C5XI32</accession>
<gene>
    <name evidence="3" type="ORF">Pan54_25520</name>
</gene>
<evidence type="ECO:0000256" key="2">
    <source>
        <dbReference type="SAM" id="Phobius"/>
    </source>
</evidence>
<dbReference type="EMBL" id="SJPG01000001">
    <property type="protein sequence ID" value="TWT61815.1"/>
    <property type="molecule type" value="Genomic_DNA"/>
</dbReference>
<proteinExistence type="predicted"/>
<feature type="transmembrane region" description="Helical" evidence="2">
    <location>
        <begin position="47"/>
        <end position="70"/>
    </location>
</feature>